<dbReference type="HOGENOM" id="CLU_1980277_0_0_11"/>
<dbReference type="PATRIC" id="fig|749414.3.peg.3972"/>
<keyword evidence="3" id="KW-1185">Reference proteome</keyword>
<protein>
    <recommendedName>
        <fullName evidence="4">Peptidase inhibitor family I36</fullName>
    </recommendedName>
</protein>
<name>D7CG48_STRBB</name>
<evidence type="ECO:0000313" key="2">
    <source>
        <dbReference type="EMBL" id="ADI06956.1"/>
    </source>
</evidence>
<sequence length="122" mass="13248">MRSALASVGAVAAGAVLLGTVTATTAEAASASAWYCQKGYFCSYKKDNGGGNEVWLTKANHATLTADWDKKIKSMWNDTGKYVCIYTEPRYRGRHQKLLPHVRYGANTTIRSFKFVGSSAAC</sequence>
<feature type="signal peptide" evidence="1">
    <location>
        <begin position="1"/>
        <end position="28"/>
    </location>
</feature>
<dbReference type="Gene3D" id="2.60.20.10">
    <property type="entry name" value="Crystallins"/>
    <property type="match status" value="1"/>
</dbReference>
<dbReference type="AlphaFoldDB" id="D7CG48"/>
<dbReference type="EMBL" id="CP002047">
    <property type="protein sequence ID" value="ADI06956.1"/>
    <property type="molecule type" value="Genomic_DNA"/>
</dbReference>
<evidence type="ECO:0008006" key="4">
    <source>
        <dbReference type="Google" id="ProtNLM"/>
    </source>
</evidence>
<keyword evidence="1" id="KW-0732">Signal</keyword>
<dbReference type="SUPFAM" id="SSF49695">
    <property type="entry name" value="gamma-Crystallin-like"/>
    <property type="match status" value="1"/>
</dbReference>
<accession>D7CG48</accession>
<evidence type="ECO:0000313" key="3">
    <source>
        <dbReference type="Proteomes" id="UP000000377"/>
    </source>
</evidence>
<dbReference type="KEGG" id="sbh:SBI_03835"/>
<dbReference type="Pfam" id="PF03995">
    <property type="entry name" value="Inhibitor_I36"/>
    <property type="match status" value="1"/>
</dbReference>
<proteinExistence type="predicted"/>
<dbReference type="InterPro" id="IPR011024">
    <property type="entry name" value="G_crystallin-like"/>
</dbReference>
<feature type="chain" id="PRO_5003094149" description="Peptidase inhibitor family I36" evidence="1">
    <location>
        <begin position="29"/>
        <end position="122"/>
    </location>
</feature>
<dbReference type="Proteomes" id="UP000000377">
    <property type="component" value="Chromosome"/>
</dbReference>
<organism evidence="2 3">
    <name type="scientific">Streptomyces bingchenggensis (strain BCW-1)</name>
    <dbReference type="NCBI Taxonomy" id="749414"/>
    <lineage>
        <taxon>Bacteria</taxon>
        <taxon>Bacillati</taxon>
        <taxon>Actinomycetota</taxon>
        <taxon>Actinomycetes</taxon>
        <taxon>Kitasatosporales</taxon>
        <taxon>Streptomycetaceae</taxon>
        <taxon>Streptomyces</taxon>
    </lineage>
</organism>
<gene>
    <name evidence="2" type="ordered locus">SBI_03835</name>
</gene>
<evidence type="ECO:0000256" key="1">
    <source>
        <dbReference type="SAM" id="SignalP"/>
    </source>
</evidence>
<reference evidence="2 3" key="1">
    <citation type="journal article" date="2010" name="J. Bacteriol.">
        <title>Genome sequence of the milbemycin-producing bacterium Streptomyces bingchenggensis.</title>
        <authorList>
            <person name="Wang X.J."/>
            <person name="Yan Y.J."/>
            <person name="Zhang B."/>
            <person name="An J."/>
            <person name="Wang J.J."/>
            <person name="Tian J."/>
            <person name="Jiang L."/>
            <person name="Chen Y.H."/>
            <person name="Huang S.X."/>
            <person name="Yin M."/>
            <person name="Zhang J."/>
            <person name="Gao A.L."/>
            <person name="Liu C.X."/>
            <person name="Zhu Z.X."/>
            <person name="Xiang W.S."/>
        </authorList>
    </citation>
    <scope>NUCLEOTIDE SEQUENCE [LARGE SCALE GENOMIC DNA]</scope>
    <source>
        <strain evidence="2 3">BCW-1</strain>
    </source>
</reference>